<dbReference type="PANTHER" id="PTHR11207">
    <property type="entry name" value="RIBONUCLEASE III"/>
    <property type="match status" value="1"/>
</dbReference>
<keyword evidence="2" id="KW-0255">Endonuclease</keyword>
<reference evidence="9 10" key="1">
    <citation type="submission" date="2024-01" db="EMBL/GenBank/DDBJ databases">
        <title>A draft genome for the cacao thread blight pathogen Marasmiellus scandens.</title>
        <authorList>
            <person name="Baruah I.K."/>
            <person name="Leung J."/>
            <person name="Bukari Y."/>
            <person name="Amoako-Attah I."/>
            <person name="Meinhardt L.W."/>
            <person name="Bailey B.A."/>
            <person name="Cohen S.P."/>
        </authorList>
    </citation>
    <scope>NUCLEOTIDE SEQUENCE [LARGE SCALE GENOMIC DNA]</scope>
    <source>
        <strain evidence="9 10">GH-19</strain>
    </source>
</reference>
<dbReference type="PROSITE" id="PS50137">
    <property type="entry name" value="DS_RBD"/>
    <property type="match status" value="1"/>
</dbReference>
<feature type="compositionally biased region" description="Pro residues" evidence="6">
    <location>
        <begin position="166"/>
        <end position="180"/>
    </location>
</feature>
<comment type="caution">
    <text evidence="9">The sequence shown here is derived from an EMBL/GenBank/DDBJ whole genome shotgun (WGS) entry which is preliminary data.</text>
</comment>
<organism evidence="9 10">
    <name type="scientific">Marasmiellus scandens</name>
    <dbReference type="NCBI Taxonomy" id="2682957"/>
    <lineage>
        <taxon>Eukaryota</taxon>
        <taxon>Fungi</taxon>
        <taxon>Dikarya</taxon>
        <taxon>Basidiomycota</taxon>
        <taxon>Agaricomycotina</taxon>
        <taxon>Agaricomycetes</taxon>
        <taxon>Agaricomycetidae</taxon>
        <taxon>Agaricales</taxon>
        <taxon>Marasmiineae</taxon>
        <taxon>Omphalotaceae</taxon>
        <taxon>Marasmiellus</taxon>
    </lineage>
</organism>
<gene>
    <name evidence="9" type="ORF">VKT23_005405</name>
</gene>
<evidence type="ECO:0000256" key="4">
    <source>
        <dbReference type="ARBA" id="ARBA00022884"/>
    </source>
</evidence>
<dbReference type="CDD" id="cd00593">
    <property type="entry name" value="RIBOc"/>
    <property type="match status" value="1"/>
</dbReference>
<keyword evidence="1" id="KW-0540">Nuclease</keyword>
<feature type="region of interest" description="Disordered" evidence="6">
    <location>
        <begin position="138"/>
        <end position="187"/>
    </location>
</feature>
<evidence type="ECO:0000256" key="1">
    <source>
        <dbReference type="ARBA" id="ARBA00022722"/>
    </source>
</evidence>
<dbReference type="SUPFAM" id="SSF69065">
    <property type="entry name" value="RNase III domain-like"/>
    <property type="match status" value="1"/>
</dbReference>
<dbReference type="Proteomes" id="UP001498398">
    <property type="component" value="Unassembled WGS sequence"/>
</dbReference>
<feature type="domain" description="DRBM" evidence="7">
    <location>
        <begin position="185"/>
        <end position="255"/>
    </location>
</feature>
<dbReference type="SUPFAM" id="SSF54768">
    <property type="entry name" value="dsRNA-binding domain-like"/>
    <property type="match status" value="1"/>
</dbReference>
<sequence>MANRLTLPPIPPIDGIDLTLAVFTHSSLGIQSTDDYGNADRLSLLGERVLHLAVTDHLFKRKPLLNVEDIEHHRRVILSDETYSSWIDGYGLRAKLRVSPAIPHPLENPEELQKFFHSYVGAVFIRSGMSTIAPWVSQLIDPDQPPPPPPFSESSPSQYPYSNEQPPAPKTLPPPVPPSPGFGGTPMITLASFHEQAAKKGIQVTYQGQSEGQSHLPIWTVRCYVNGEERGMGQGKNQKIAKEEAARRAWATLGW</sequence>
<dbReference type="PROSITE" id="PS50142">
    <property type="entry name" value="RNASE_3_2"/>
    <property type="match status" value="1"/>
</dbReference>
<keyword evidence="3" id="KW-0378">Hydrolase</keyword>
<dbReference type="EMBL" id="JBANRG010000006">
    <property type="protein sequence ID" value="KAK7465427.1"/>
    <property type="molecule type" value="Genomic_DNA"/>
</dbReference>
<dbReference type="SMART" id="SM00535">
    <property type="entry name" value="RIBOc"/>
    <property type="match status" value="1"/>
</dbReference>
<evidence type="ECO:0000259" key="8">
    <source>
        <dbReference type="PROSITE" id="PS50142"/>
    </source>
</evidence>
<dbReference type="InterPro" id="IPR000999">
    <property type="entry name" value="RNase_III_dom"/>
</dbReference>
<dbReference type="CDD" id="cd10845">
    <property type="entry name" value="DSRM_RNAse_III_family"/>
    <property type="match status" value="1"/>
</dbReference>
<dbReference type="Gene3D" id="3.30.160.20">
    <property type="match status" value="1"/>
</dbReference>
<feature type="compositionally biased region" description="Low complexity" evidence="6">
    <location>
        <begin position="152"/>
        <end position="165"/>
    </location>
</feature>
<dbReference type="PANTHER" id="PTHR11207:SF0">
    <property type="entry name" value="RIBONUCLEASE 3"/>
    <property type="match status" value="1"/>
</dbReference>
<dbReference type="InterPro" id="IPR014720">
    <property type="entry name" value="dsRBD_dom"/>
</dbReference>
<proteinExistence type="predicted"/>
<keyword evidence="4 5" id="KW-0694">RNA-binding</keyword>
<dbReference type="Pfam" id="PF00636">
    <property type="entry name" value="Ribonuclease_3"/>
    <property type="match status" value="1"/>
</dbReference>
<dbReference type="Gene3D" id="1.10.1520.10">
    <property type="entry name" value="Ribonuclease III domain"/>
    <property type="match status" value="1"/>
</dbReference>
<evidence type="ECO:0000256" key="2">
    <source>
        <dbReference type="ARBA" id="ARBA00022759"/>
    </source>
</evidence>
<evidence type="ECO:0000313" key="10">
    <source>
        <dbReference type="Proteomes" id="UP001498398"/>
    </source>
</evidence>
<evidence type="ECO:0000256" key="5">
    <source>
        <dbReference type="PROSITE-ProRule" id="PRU00266"/>
    </source>
</evidence>
<dbReference type="InterPro" id="IPR036389">
    <property type="entry name" value="RNase_III_sf"/>
</dbReference>
<dbReference type="Pfam" id="PF00035">
    <property type="entry name" value="dsrm"/>
    <property type="match status" value="1"/>
</dbReference>
<accession>A0ABR1JSW7</accession>
<dbReference type="SMART" id="SM00358">
    <property type="entry name" value="DSRM"/>
    <property type="match status" value="1"/>
</dbReference>
<feature type="domain" description="RNase III" evidence="8">
    <location>
        <begin position="17"/>
        <end position="128"/>
    </location>
</feature>
<evidence type="ECO:0000256" key="6">
    <source>
        <dbReference type="SAM" id="MobiDB-lite"/>
    </source>
</evidence>
<keyword evidence="10" id="KW-1185">Reference proteome</keyword>
<evidence type="ECO:0000313" key="9">
    <source>
        <dbReference type="EMBL" id="KAK7465427.1"/>
    </source>
</evidence>
<protein>
    <submittedName>
        <fullName evidence="9">Uncharacterized protein</fullName>
    </submittedName>
</protein>
<evidence type="ECO:0000259" key="7">
    <source>
        <dbReference type="PROSITE" id="PS50137"/>
    </source>
</evidence>
<evidence type="ECO:0000256" key="3">
    <source>
        <dbReference type="ARBA" id="ARBA00022801"/>
    </source>
</evidence>
<name>A0ABR1JSW7_9AGAR</name>